<sequence>MLQGPSVASIGPSSLVAASAALTAVGLRGTGTFCPNGVTWRNERAIASEAGVERASATGPSGPTASSSGNPTSTSETHLPLLFSLRPSVLSPLYSTWDHTRKMVHRREQLTALLKSHVLLSGSFHAKNDSDLARKVRNRVHQIHQVSVMLGQMLDDSAQMATVPRCPSPAHAAAYCAMLEELTLARDIASHDFARVQRGEASPWKHYAQHFLEPYQHAPKLESLEAIFSKPDPATLVRQLYSPAAAPSQAGRGEEAAAAAGATTAAPTQFRVGPHIDLEGVTHTAGKRKTSSATLDLVPGSGQITVNGLPIASYFREPGFRQHALQPLILTGSEAKYDITVRVRGGGLSGQAQAIRTAMARALCVHQPSLTGELEEFTRWDGRVVERKKPGRAKARRGFTWVKR</sequence>
<dbReference type="GO" id="GO:0003723">
    <property type="term" value="F:RNA binding"/>
    <property type="evidence" value="ECO:0007669"/>
    <property type="project" value="TreeGrafter"/>
</dbReference>
<feature type="compositionally biased region" description="Low complexity" evidence="7">
    <location>
        <begin position="55"/>
        <end position="75"/>
    </location>
</feature>
<reference evidence="8" key="1">
    <citation type="journal article" date="2021" name="Proc. Natl. Acad. Sci. U.S.A.">
        <title>Three genomes in the algal genus Volvox reveal the fate of a haploid sex-determining region after a transition to homothallism.</title>
        <authorList>
            <person name="Yamamoto K."/>
            <person name="Hamaji T."/>
            <person name="Kawai-Toyooka H."/>
            <person name="Matsuzaki R."/>
            <person name="Takahashi F."/>
            <person name="Nishimura Y."/>
            <person name="Kawachi M."/>
            <person name="Noguchi H."/>
            <person name="Minakuchi Y."/>
            <person name="Umen J.G."/>
            <person name="Toyoda A."/>
            <person name="Nozaki H."/>
        </authorList>
    </citation>
    <scope>NUCLEOTIDE SEQUENCE</scope>
    <source>
        <strain evidence="8">NIES-3780</strain>
    </source>
</reference>
<feature type="region of interest" description="Disordered" evidence="7">
    <location>
        <begin position="50"/>
        <end position="77"/>
    </location>
</feature>
<evidence type="ECO:0000256" key="4">
    <source>
        <dbReference type="ARBA" id="ARBA00035152"/>
    </source>
</evidence>
<name>A0A8J4B4V4_9CHLO</name>
<comment type="caution">
    <text evidence="8">The sequence shown here is derived from an EMBL/GenBank/DDBJ whole genome shotgun (WGS) entry which is preliminary data.</text>
</comment>
<dbReference type="GO" id="GO:0005737">
    <property type="term" value="C:cytoplasm"/>
    <property type="evidence" value="ECO:0007669"/>
    <property type="project" value="UniProtKB-ARBA"/>
</dbReference>
<evidence type="ECO:0000256" key="5">
    <source>
        <dbReference type="ARBA" id="ARBA00035437"/>
    </source>
</evidence>
<dbReference type="InterPro" id="IPR020574">
    <property type="entry name" value="Ribosomal_uS9_CS"/>
</dbReference>
<keyword evidence="3 6" id="KW-0687">Ribonucleoprotein</keyword>
<dbReference type="InterPro" id="IPR014721">
    <property type="entry name" value="Ribsml_uS5_D2-typ_fold_subgr"/>
</dbReference>
<dbReference type="Pfam" id="PF00380">
    <property type="entry name" value="Ribosomal_S9"/>
    <property type="match status" value="1"/>
</dbReference>
<dbReference type="Gene3D" id="3.30.230.10">
    <property type="match status" value="1"/>
</dbReference>
<organism evidence="8 9">
    <name type="scientific">Volvox africanus</name>
    <dbReference type="NCBI Taxonomy" id="51714"/>
    <lineage>
        <taxon>Eukaryota</taxon>
        <taxon>Viridiplantae</taxon>
        <taxon>Chlorophyta</taxon>
        <taxon>core chlorophytes</taxon>
        <taxon>Chlorophyceae</taxon>
        <taxon>CS clade</taxon>
        <taxon>Chlamydomonadales</taxon>
        <taxon>Volvocaceae</taxon>
        <taxon>Volvox</taxon>
    </lineage>
</organism>
<protein>
    <recommendedName>
        <fullName evidence="4">Small ribosomal subunit protein uS9c</fullName>
    </recommendedName>
    <alternativeName>
        <fullName evidence="5">30S ribosomal protein S9, chloroplastic</fullName>
    </alternativeName>
</protein>
<evidence type="ECO:0000256" key="7">
    <source>
        <dbReference type="SAM" id="MobiDB-lite"/>
    </source>
</evidence>
<dbReference type="SUPFAM" id="SSF54211">
    <property type="entry name" value="Ribosomal protein S5 domain 2-like"/>
    <property type="match status" value="1"/>
</dbReference>
<comment type="similarity">
    <text evidence="1 6">Belongs to the universal ribosomal protein uS9 family.</text>
</comment>
<dbReference type="EMBL" id="BNCO01000016">
    <property type="protein sequence ID" value="GIL54132.1"/>
    <property type="molecule type" value="Genomic_DNA"/>
</dbReference>
<dbReference type="GO" id="GO:0006412">
    <property type="term" value="P:translation"/>
    <property type="evidence" value="ECO:0007669"/>
    <property type="project" value="InterPro"/>
</dbReference>
<dbReference type="InterPro" id="IPR000754">
    <property type="entry name" value="Ribosomal_uS9"/>
</dbReference>
<dbReference type="InterPro" id="IPR020568">
    <property type="entry name" value="Ribosomal_Su5_D2-typ_SF"/>
</dbReference>
<dbReference type="AlphaFoldDB" id="A0A8J4B4V4"/>
<dbReference type="InterPro" id="IPR023035">
    <property type="entry name" value="Ribosomal_uS9_bac/plastid"/>
</dbReference>
<keyword evidence="9" id="KW-1185">Reference proteome</keyword>
<dbReference type="PANTHER" id="PTHR21569:SF1">
    <property type="entry name" value="SMALL RIBOSOMAL SUBUNIT PROTEIN US9M"/>
    <property type="match status" value="1"/>
</dbReference>
<evidence type="ECO:0000256" key="6">
    <source>
        <dbReference type="RuleBase" id="RU003815"/>
    </source>
</evidence>
<evidence type="ECO:0000256" key="2">
    <source>
        <dbReference type="ARBA" id="ARBA00022980"/>
    </source>
</evidence>
<evidence type="ECO:0000313" key="8">
    <source>
        <dbReference type="EMBL" id="GIL54132.1"/>
    </source>
</evidence>
<evidence type="ECO:0000256" key="3">
    <source>
        <dbReference type="ARBA" id="ARBA00023274"/>
    </source>
</evidence>
<accession>A0A8J4B4V4</accession>
<dbReference type="GO" id="GO:0015935">
    <property type="term" value="C:small ribosomal subunit"/>
    <property type="evidence" value="ECO:0007669"/>
    <property type="project" value="TreeGrafter"/>
</dbReference>
<keyword evidence="2 6" id="KW-0689">Ribosomal protein</keyword>
<proteinExistence type="inferred from homology"/>
<evidence type="ECO:0000256" key="1">
    <source>
        <dbReference type="ARBA" id="ARBA00005251"/>
    </source>
</evidence>
<dbReference type="NCBIfam" id="NF001099">
    <property type="entry name" value="PRK00132.1"/>
    <property type="match status" value="1"/>
</dbReference>
<dbReference type="GO" id="GO:0003735">
    <property type="term" value="F:structural constituent of ribosome"/>
    <property type="evidence" value="ECO:0007669"/>
    <property type="project" value="InterPro"/>
</dbReference>
<evidence type="ECO:0000313" key="9">
    <source>
        <dbReference type="Proteomes" id="UP000747399"/>
    </source>
</evidence>
<dbReference type="PANTHER" id="PTHR21569">
    <property type="entry name" value="RIBOSOMAL PROTEIN S9"/>
    <property type="match status" value="1"/>
</dbReference>
<dbReference type="PROSITE" id="PS00360">
    <property type="entry name" value="RIBOSOMAL_S9"/>
    <property type="match status" value="1"/>
</dbReference>
<gene>
    <name evidence="8" type="ORF">Vafri_9676</name>
</gene>
<dbReference type="Proteomes" id="UP000747399">
    <property type="component" value="Unassembled WGS sequence"/>
</dbReference>